<dbReference type="PANTHER" id="PTHR46296:SF8">
    <property type="entry name" value="OS06G0297800 PROTEIN"/>
    <property type="match status" value="1"/>
</dbReference>
<dbReference type="SUPFAM" id="SSF49562">
    <property type="entry name" value="C2 domain (Calcium/lipid-binding domain, CaLB)"/>
    <property type="match status" value="1"/>
</dbReference>
<comment type="caution">
    <text evidence="2">The sequence shown here is derived from an EMBL/GenBank/DDBJ whole genome shotgun (WGS) entry which is preliminary data.</text>
</comment>
<dbReference type="PROSITE" id="PS50004">
    <property type="entry name" value="C2"/>
    <property type="match status" value="1"/>
</dbReference>
<dbReference type="InterPro" id="IPR000008">
    <property type="entry name" value="C2_dom"/>
</dbReference>
<organism evidence="2 3">
    <name type="scientific">Pythium insidiosum</name>
    <name type="common">Pythiosis disease agent</name>
    <dbReference type="NCBI Taxonomy" id="114742"/>
    <lineage>
        <taxon>Eukaryota</taxon>
        <taxon>Sar</taxon>
        <taxon>Stramenopiles</taxon>
        <taxon>Oomycota</taxon>
        <taxon>Peronosporomycetes</taxon>
        <taxon>Pythiales</taxon>
        <taxon>Pythiaceae</taxon>
        <taxon>Pythium</taxon>
    </lineage>
</organism>
<dbReference type="Pfam" id="PF00168">
    <property type="entry name" value="C2"/>
    <property type="match status" value="1"/>
</dbReference>
<name>A0AAD5MEH6_PYTIN</name>
<evidence type="ECO:0000259" key="1">
    <source>
        <dbReference type="PROSITE" id="PS50004"/>
    </source>
</evidence>
<dbReference type="Proteomes" id="UP001209570">
    <property type="component" value="Unassembled WGS sequence"/>
</dbReference>
<evidence type="ECO:0000313" key="2">
    <source>
        <dbReference type="EMBL" id="KAJ0404811.1"/>
    </source>
</evidence>
<accession>A0AAD5MEH6</accession>
<protein>
    <recommendedName>
        <fullName evidence="1">C2 domain-containing protein</fullName>
    </recommendedName>
</protein>
<reference evidence="2" key="1">
    <citation type="submission" date="2021-12" db="EMBL/GenBank/DDBJ databases">
        <title>Prjna785345.</title>
        <authorList>
            <person name="Rujirawat T."/>
            <person name="Krajaejun T."/>
        </authorList>
    </citation>
    <scope>NUCLEOTIDE SEQUENCE</scope>
    <source>
        <strain evidence="2">Pi057C3</strain>
    </source>
</reference>
<dbReference type="Gene3D" id="2.60.40.150">
    <property type="entry name" value="C2 domain"/>
    <property type="match status" value="1"/>
</dbReference>
<dbReference type="CDD" id="cd00030">
    <property type="entry name" value="C2"/>
    <property type="match status" value="1"/>
</dbReference>
<proteinExistence type="predicted"/>
<dbReference type="SMART" id="SM00239">
    <property type="entry name" value="C2"/>
    <property type="match status" value="1"/>
</dbReference>
<evidence type="ECO:0000313" key="3">
    <source>
        <dbReference type="Proteomes" id="UP001209570"/>
    </source>
</evidence>
<dbReference type="InterPro" id="IPR035892">
    <property type="entry name" value="C2_domain_sf"/>
</dbReference>
<keyword evidence="3" id="KW-1185">Reference proteome</keyword>
<sequence>MRRGSVVASEQEDDDFERDAPVEILAKEVNLTGDDDEKVANTLVITVIQARNLQPAALRSTLSCYVKLSSLGREFKTSVLSKTDEPYWNETFSFRAVDWASTVTLSVRDKINVKMRFLGQIRIACTDIANMPGMCCQNWFRLKDKNWERRPGVEGELELKVALVYTRKNDPTLAKEGLEAAGTGAVGVGDEEMFGIVADQDDETEEEVSARQKELERIELERRNTLYANLKEGDYQVQVHVIEARDLKGENLSDKCVR</sequence>
<feature type="domain" description="C2" evidence="1">
    <location>
        <begin position="23"/>
        <end position="140"/>
    </location>
</feature>
<dbReference type="PANTHER" id="PTHR46296">
    <property type="entry name" value="BNAA05G37250D PROTEIN"/>
    <property type="match status" value="1"/>
</dbReference>
<dbReference type="AlphaFoldDB" id="A0AAD5MEH6"/>
<dbReference type="InterPro" id="IPR044511">
    <property type="entry name" value="At1g03370/At5g50170-like"/>
</dbReference>
<gene>
    <name evidence="2" type="ORF">P43SY_003487</name>
</gene>
<dbReference type="EMBL" id="JAKCXM010000056">
    <property type="protein sequence ID" value="KAJ0404811.1"/>
    <property type="molecule type" value="Genomic_DNA"/>
</dbReference>